<dbReference type="Gene3D" id="3.90.226.10">
    <property type="entry name" value="2-enoyl-CoA Hydratase, Chain A, domain 1"/>
    <property type="match status" value="1"/>
</dbReference>
<dbReference type="Pfam" id="PF00378">
    <property type="entry name" value="ECH_1"/>
    <property type="match status" value="1"/>
</dbReference>
<protein>
    <submittedName>
        <fullName evidence="5">Exosome complex component RRP43</fullName>
    </submittedName>
</protein>
<dbReference type="Pfam" id="PF01138">
    <property type="entry name" value="RNase_PH"/>
    <property type="match status" value="1"/>
</dbReference>
<proteinExistence type="predicted"/>
<evidence type="ECO:0000256" key="2">
    <source>
        <dbReference type="ARBA" id="ARBA00023140"/>
    </source>
</evidence>
<dbReference type="InterPro" id="IPR001753">
    <property type="entry name" value="Enoyl-CoA_hydra/iso"/>
</dbReference>
<evidence type="ECO:0000313" key="5">
    <source>
        <dbReference type="EMBL" id="MPC13201.1"/>
    </source>
</evidence>
<dbReference type="AlphaFoldDB" id="A0A5B7CWH6"/>
<keyword evidence="6" id="KW-1185">Reference proteome</keyword>
<organism evidence="5 6">
    <name type="scientific">Portunus trituberculatus</name>
    <name type="common">Swimming crab</name>
    <name type="synonym">Neptunus trituberculatus</name>
    <dbReference type="NCBI Taxonomy" id="210409"/>
    <lineage>
        <taxon>Eukaryota</taxon>
        <taxon>Metazoa</taxon>
        <taxon>Ecdysozoa</taxon>
        <taxon>Arthropoda</taxon>
        <taxon>Crustacea</taxon>
        <taxon>Multicrustacea</taxon>
        <taxon>Malacostraca</taxon>
        <taxon>Eumalacostraca</taxon>
        <taxon>Eucarida</taxon>
        <taxon>Decapoda</taxon>
        <taxon>Pleocyemata</taxon>
        <taxon>Brachyura</taxon>
        <taxon>Eubrachyura</taxon>
        <taxon>Portunoidea</taxon>
        <taxon>Portunidae</taxon>
        <taxon>Portuninae</taxon>
        <taxon>Portunus</taxon>
    </lineage>
</organism>
<dbReference type="GO" id="GO:0004165">
    <property type="term" value="F:delta(3)-delta(2)-enoyl-CoA isomerase activity"/>
    <property type="evidence" value="ECO:0007669"/>
    <property type="project" value="UniProtKB-ARBA"/>
</dbReference>
<feature type="domain" description="Exoribonuclease phosphorolytic" evidence="4">
    <location>
        <begin position="38"/>
        <end position="172"/>
    </location>
</feature>
<dbReference type="CDD" id="cd06558">
    <property type="entry name" value="crotonase-like"/>
    <property type="match status" value="1"/>
</dbReference>
<evidence type="ECO:0000259" key="4">
    <source>
        <dbReference type="Pfam" id="PF01138"/>
    </source>
</evidence>
<sequence length="497" mass="54253">MPESLKPGIRMLKYLSTSSSKTFLEHSKRPDSRNLSSFRPINIKVGTVTTAEGSATVRLGHTTVMCGIKAEIATPTLRHPDEGFVVPNVELYPCCSPMFKAGPPGERAIGLSQFLKNVITSAEVLLPSDLCIVPNKFAWCLYCDVVCLNYDGNLYDASLIALMAALQNVLLPEVSYDEESERTTVSPEKTLPLKLKVLSFALELNTSLRSSRALINVTAKVCPGLAPLPTPASSNMRIRSGWSKHLLSGPSTLPYHPSGPCIPRLALVSNPVRALSSEAPTGPGWGTPTADNDRYDNLHVTFRDGVRTITFNRPEKKNALTEKMFADVVNALEEAAKDPDTVVTATTGAGNVFCAGNDKTNFQNLTMKQVQELLTRHMAAFIDFPKPLIAVVNGAAVGVGTTLLPLYDLVYASEKAVFFTPFSSLGITLEGCSSFTFPRFMGQAKAYEILMFNKLDTACPEQRPCLQCSLQRDRKQWLPEPLPSFEQLILSCFLPNA</sequence>
<dbReference type="InterPro" id="IPR029045">
    <property type="entry name" value="ClpP/crotonase-like_dom_sf"/>
</dbReference>
<dbReference type="OrthoDB" id="6357915at2759"/>
<dbReference type="Gene3D" id="3.30.230.70">
    <property type="entry name" value="GHMP Kinase, N-terminal domain"/>
    <property type="match status" value="1"/>
</dbReference>
<accession>A0A5B7CWH6</accession>
<dbReference type="SUPFAM" id="SSF52096">
    <property type="entry name" value="ClpP/crotonase"/>
    <property type="match status" value="1"/>
</dbReference>
<dbReference type="InterPro" id="IPR020568">
    <property type="entry name" value="Ribosomal_Su5_D2-typ_SF"/>
</dbReference>
<dbReference type="SUPFAM" id="SSF54211">
    <property type="entry name" value="Ribosomal protein S5 domain 2-like"/>
    <property type="match status" value="1"/>
</dbReference>
<evidence type="ECO:0000256" key="3">
    <source>
        <dbReference type="ARBA" id="ARBA00023235"/>
    </source>
</evidence>
<keyword evidence="3" id="KW-0413">Isomerase</keyword>
<dbReference type="GO" id="GO:0005777">
    <property type="term" value="C:peroxisome"/>
    <property type="evidence" value="ECO:0007669"/>
    <property type="project" value="UniProtKB-SubCell"/>
</dbReference>
<dbReference type="InterPro" id="IPR051053">
    <property type="entry name" value="ECH/Chromodomain_protein"/>
</dbReference>
<dbReference type="InterPro" id="IPR001247">
    <property type="entry name" value="ExoRNase_PH_dom1"/>
</dbReference>
<dbReference type="PANTHER" id="PTHR43684:SF1">
    <property type="entry name" value="ENOYL-COA DELTA ISOMERASE 2"/>
    <property type="match status" value="1"/>
</dbReference>
<reference evidence="5 6" key="1">
    <citation type="submission" date="2019-05" db="EMBL/GenBank/DDBJ databases">
        <title>Another draft genome of Portunus trituberculatus and its Hox gene families provides insights of decapod evolution.</title>
        <authorList>
            <person name="Jeong J.-H."/>
            <person name="Song I."/>
            <person name="Kim S."/>
            <person name="Choi T."/>
            <person name="Kim D."/>
            <person name="Ryu S."/>
            <person name="Kim W."/>
        </authorList>
    </citation>
    <scope>NUCLEOTIDE SEQUENCE [LARGE SCALE GENOMIC DNA]</scope>
    <source>
        <tissue evidence="5">Muscle</tissue>
    </source>
</reference>
<dbReference type="Proteomes" id="UP000324222">
    <property type="component" value="Unassembled WGS sequence"/>
</dbReference>
<comment type="caution">
    <text evidence="5">The sequence shown here is derived from an EMBL/GenBank/DDBJ whole genome shotgun (WGS) entry which is preliminary data.</text>
</comment>
<name>A0A5B7CWH6_PORTR</name>
<dbReference type="EMBL" id="VSRR010000265">
    <property type="protein sequence ID" value="MPC13201.1"/>
    <property type="molecule type" value="Genomic_DNA"/>
</dbReference>
<evidence type="ECO:0000256" key="1">
    <source>
        <dbReference type="ARBA" id="ARBA00004275"/>
    </source>
</evidence>
<dbReference type="InterPro" id="IPR027408">
    <property type="entry name" value="PNPase/RNase_PH_dom_sf"/>
</dbReference>
<dbReference type="PANTHER" id="PTHR43684">
    <property type="match status" value="1"/>
</dbReference>
<comment type="subcellular location">
    <subcellularLocation>
        <location evidence="1">Peroxisome</location>
    </subcellularLocation>
</comment>
<gene>
    <name evidence="5" type="primary">EXOSC8_1</name>
    <name evidence="5" type="ORF">E2C01_005925</name>
</gene>
<keyword evidence="2" id="KW-0576">Peroxisome</keyword>
<evidence type="ECO:0000313" key="6">
    <source>
        <dbReference type="Proteomes" id="UP000324222"/>
    </source>
</evidence>